<dbReference type="InterPro" id="IPR036388">
    <property type="entry name" value="WH-like_DNA-bd_sf"/>
</dbReference>
<reference evidence="11" key="1">
    <citation type="journal article" date="2017" name="Gigascience">
        <title>The genome draft of coconut (Cocos nucifera).</title>
        <authorList>
            <person name="Xiao Y."/>
            <person name="Xu P."/>
            <person name="Fan H."/>
            <person name="Baudouin L."/>
            <person name="Xia W."/>
            <person name="Bocs S."/>
            <person name="Xu J."/>
            <person name="Li Q."/>
            <person name="Guo A."/>
            <person name="Zhou L."/>
            <person name="Li J."/>
            <person name="Wu Y."/>
            <person name="Ma Z."/>
            <person name="Armero A."/>
            <person name="Issali A.E."/>
            <person name="Liu N."/>
            <person name="Peng M."/>
            <person name="Yang Y."/>
        </authorList>
    </citation>
    <scope>NUCLEOTIDE SEQUENCE</scope>
    <source>
        <tissue evidence="11">Spear leaf of Hainan Tall coconut</tissue>
    </source>
</reference>
<dbReference type="PANTHER" id="PTHR36766:SF40">
    <property type="entry name" value="DISEASE RESISTANCE PROTEIN RGA3"/>
    <property type="match status" value="1"/>
</dbReference>
<dbReference type="Gene3D" id="1.20.5.4130">
    <property type="match status" value="1"/>
</dbReference>
<evidence type="ECO:0000313" key="11">
    <source>
        <dbReference type="EMBL" id="KAG1365507.1"/>
    </source>
</evidence>
<evidence type="ECO:0000259" key="8">
    <source>
        <dbReference type="Pfam" id="PF18052"/>
    </source>
</evidence>
<dbReference type="GO" id="GO:0006952">
    <property type="term" value="P:defense response"/>
    <property type="evidence" value="ECO:0007669"/>
    <property type="project" value="UniProtKB-KW"/>
</dbReference>
<dbReference type="OrthoDB" id="775811at2759"/>
<keyword evidence="5" id="KW-0611">Plant defense</keyword>
<dbReference type="Pfam" id="PF00931">
    <property type="entry name" value="NB-ARC"/>
    <property type="match status" value="1"/>
</dbReference>
<evidence type="ECO:0000259" key="10">
    <source>
        <dbReference type="Pfam" id="PF25019"/>
    </source>
</evidence>
<feature type="domain" description="Disease resistance N-terminal" evidence="8">
    <location>
        <begin position="10"/>
        <end position="96"/>
    </location>
</feature>
<reference evidence="11" key="2">
    <citation type="submission" date="2019-07" db="EMBL/GenBank/DDBJ databases">
        <authorList>
            <person name="Yang Y."/>
            <person name="Bocs S."/>
            <person name="Baudouin L."/>
        </authorList>
    </citation>
    <scope>NUCLEOTIDE SEQUENCE</scope>
    <source>
        <tissue evidence="11">Spear leaf of Hainan Tall coconut</tissue>
    </source>
</reference>
<name>A0A8K0NAG6_COCNU</name>
<dbReference type="AlphaFoldDB" id="A0A8K0NAG6"/>
<comment type="similarity">
    <text evidence="1">Belongs to the disease resistance NB-LRR family.</text>
</comment>
<dbReference type="InterPro" id="IPR002182">
    <property type="entry name" value="NB-ARC"/>
</dbReference>
<dbReference type="InterPro" id="IPR056789">
    <property type="entry name" value="LRR_R13L1-DRL21"/>
</dbReference>
<dbReference type="InterPro" id="IPR041118">
    <property type="entry name" value="Rx_N"/>
</dbReference>
<sequence length="1116" mass="126240">MAGEAVLSAFMQVLFEKLHMFAWNEFRSLRGVRKEVENLSSTLSTIQAVLEDAEEKQLKDRSVRSWLAKLKDAAYDVDDLLDNYAAENLRLKLEGDRAQSSWRNQVCDCLSCSLWHKGLFECKIARRIRAVRGKLDKIAKERDVLGLQALGGMAVPEIMERPQTSSLVDGLNVFGREEDRDIIVNLLLSSNESSPAKVSVLPIVGMGGLGKTTLTQLVYNDSRVKEYFQLRMWVSVSENFDEKKLTKETLESAKSGFSSVNTTMNMLQEKLFEKLKGKRFLLVLDDVWNEDHNKWHSYRSALIAGRRGSKIVVTTQNENVGRIMGGMRPYRLQRLSDNDCWLLFKNCAFVDGNSNGHPRLEIIGKEIVKKIKGLPLAAKALGSLLYSKVDEEEWKSIVKSEIWELAPEKNTVLPALRLSYKHLPPHLKQCFAFCSVFHKDHVFERDRLVLIWIALGFVQPQGRKRLEDIGNSYFDDLFSRSFFRSYKGRYVMHDAIHDLAQSMSIDECHRLEDGKGTSTQRRICHLSFSCDDTMSTSFEAFYGFRRLRTLMLLRGYKSMTVPVPEGLFLKLRCLRVLDLHRRDITQLPDSIGNLKQLRYLGLIGSEIKTFPSSISKLYNLQALILKDCNSLRELPEGVTNLINLRHLHAHTRLLSNITGIGTLISLQELEEFVVRKERGCRITELKNMTELRGNLCIRSLENVASGEEASEAKLNTKEYLNVLELTWEDNRDARCHGEYVDEMVLEGLRPHCELKELTIKNFAGSVLPSWLGSPSFSSLHKVHLSNCRRCELLPPLGQLPFLRYLDIAGNGTVRIGQEFIGNGPTRSFPSLNGLVLEDMPNLEEWTWAEDDQLFPCLTELDIIDCPKIKALPRLPPSLTRLRISEAGIGALPELWGSNQPSSSLSSLYIENCPNLTSLQQGLLGHQLMALRELTITNCEGLVSLAEQHFQPLVSLKSLRLYGCPRLMPRTVQEALLPCSLEDIRVGSCYNLVNMLLGELKNLSFLGHFEIADCPDLYHFPSTGLPPVLEFLAILDCFNLQALPPGLRELSSLATLVICNCPQIMCSPEEGLPDGLQELYIKACPSLRKRCAPGGEDWVKVAHIAKVEIDEEEIMCP</sequence>
<keyword evidence="12" id="KW-1185">Reference proteome</keyword>
<accession>A0A8K0NAG6</accession>
<dbReference type="FunFam" id="3.40.50.300:FF:001091">
    <property type="entry name" value="Probable disease resistance protein At1g61300"/>
    <property type="match status" value="1"/>
</dbReference>
<feature type="domain" description="Disease resistance protein winged helix" evidence="9">
    <location>
        <begin position="436"/>
        <end position="500"/>
    </location>
</feature>
<gene>
    <name evidence="11" type="ORF">COCNU_12G005070</name>
</gene>
<dbReference type="Gene3D" id="1.10.8.430">
    <property type="entry name" value="Helical domain of apoptotic protease-activating factors"/>
    <property type="match status" value="1"/>
</dbReference>
<dbReference type="EMBL" id="CM017883">
    <property type="protein sequence ID" value="KAG1365507.1"/>
    <property type="molecule type" value="Genomic_DNA"/>
</dbReference>
<dbReference type="Gene3D" id="3.80.10.10">
    <property type="entry name" value="Ribonuclease Inhibitor"/>
    <property type="match status" value="3"/>
</dbReference>
<dbReference type="Proteomes" id="UP000797356">
    <property type="component" value="Chromosome 12"/>
</dbReference>
<comment type="caution">
    <text evidence="11">The sequence shown here is derived from an EMBL/GenBank/DDBJ whole genome shotgun (WGS) entry which is preliminary data.</text>
</comment>
<evidence type="ECO:0000259" key="9">
    <source>
        <dbReference type="Pfam" id="PF23559"/>
    </source>
</evidence>
<feature type="domain" description="NB-ARC" evidence="7">
    <location>
        <begin position="182"/>
        <end position="349"/>
    </location>
</feature>
<dbReference type="PRINTS" id="PR00364">
    <property type="entry name" value="DISEASERSIST"/>
</dbReference>
<evidence type="ECO:0000256" key="1">
    <source>
        <dbReference type="ARBA" id="ARBA00008894"/>
    </source>
</evidence>
<evidence type="ECO:0000256" key="4">
    <source>
        <dbReference type="ARBA" id="ARBA00022741"/>
    </source>
</evidence>
<evidence type="ECO:0000256" key="3">
    <source>
        <dbReference type="ARBA" id="ARBA00022737"/>
    </source>
</evidence>
<evidence type="ECO:0000259" key="7">
    <source>
        <dbReference type="Pfam" id="PF00931"/>
    </source>
</evidence>
<proteinExistence type="inferred from homology"/>
<evidence type="ECO:0000256" key="6">
    <source>
        <dbReference type="ARBA" id="ARBA00022840"/>
    </source>
</evidence>
<dbReference type="GO" id="GO:0051707">
    <property type="term" value="P:response to other organism"/>
    <property type="evidence" value="ECO:0007669"/>
    <property type="project" value="UniProtKB-ARBA"/>
</dbReference>
<keyword evidence="4" id="KW-0547">Nucleotide-binding</keyword>
<evidence type="ECO:0000256" key="5">
    <source>
        <dbReference type="ARBA" id="ARBA00022821"/>
    </source>
</evidence>
<dbReference type="Pfam" id="PF25019">
    <property type="entry name" value="LRR_R13L1-DRL21"/>
    <property type="match status" value="1"/>
</dbReference>
<dbReference type="CDD" id="cd14798">
    <property type="entry name" value="RX-CC_like"/>
    <property type="match status" value="1"/>
</dbReference>
<dbReference type="GO" id="GO:0043531">
    <property type="term" value="F:ADP binding"/>
    <property type="evidence" value="ECO:0007669"/>
    <property type="project" value="InterPro"/>
</dbReference>
<dbReference type="PANTHER" id="PTHR36766">
    <property type="entry name" value="PLANT BROAD-SPECTRUM MILDEW RESISTANCE PROTEIN RPW8"/>
    <property type="match status" value="1"/>
</dbReference>
<keyword evidence="2" id="KW-0433">Leucine-rich repeat</keyword>
<dbReference type="InterPro" id="IPR038005">
    <property type="entry name" value="RX-like_CC"/>
</dbReference>
<dbReference type="SUPFAM" id="SSF52540">
    <property type="entry name" value="P-loop containing nucleoside triphosphate hydrolases"/>
    <property type="match status" value="1"/>
</dbReference>
<dbReference type="InterPro" id="IPR042197">
    <property type="entry name" value="Apaf_helical"/>
</dbReference>
<dbReference type="GO" id="GO:0005524">
    <property type="term" value="F:ATP binding"/>
    <property type="evidence" value="ECO:0007669"/>
    <property type="project" value="UniProtKB-KW"/>
</dbReference>
<dbReference type="InterPro" id="IPR032675">
    <property type="entry name" value="LRR_dom_sf"/>
</dbReference>
<dbReference type="Gene3D" id="1.10.10.10">
    <property type="entry name" value="Winged helix-like DNA-binding domain superfamily/Winged helix DNA-binding domain"/>
    <property type="match status" value="1"/>
</dbReference>
<dbReference type="InterPro" id="IPR027417">
    <property type="entry name" value="P-loop_NTPase"/>
</dbReference>
<feature type="domain" description="R13L1/DRL21-like LRR repeat region" evidence="10">
    <location>
        <begin position="682"/>
        <end position="808"/>
    </location>
</feature>
<evidence type="ECO:0000313" key="12">
    <source>
        <dbReference type="Proteomes" id="UP000797356"/>
    </source>
</evidence>
<keyword evidence="3" id="KW-0677">Repeat</keyword>
<keyword evidence="6" id="KW-0067">ATP-binding</keyword>
<organism evidence="11 12">
    <name type="scientific">Cocos nucifera</name>
    <name type="common">Coconut palm</name>
    <dbReference type="NCBI Taxonomy" id="13894"/>
    <lineage>
        <taxon>Eukaryota</taxon>
        <taxon>Viridiplantae</taxon>
        <taxon>Streptophyta</taxon>
        <taxon>Embryophyta</taxon>
        <taxon>Tracheophyta</taxon>
        <taxon>Spermatophyta</taxon>
        <taxon>Magnoliopsida</taxon>
        <taxon>Liliopsida</taxon>
        <taxon>Arecaceae</taxon>
        <taxon>Arecoideae</taxon>
        <taxon>Cocoseae</taxon>
        <taxon>Attaleinae</taxon>
        <taxon>Cocos</taxon>
    </lineage>
</organism>
<dbReference type="InterPro" id="IPR058922">
    <property type="entry name" value="WHD_DRP"/>
</dbReference>
<dbReference type="Pfam" id="PF23559">
    <property type="entry name" value="WHD_DRP"/>
    <property type="match status" value="1"/>
</dbReference>
<dbReference type="Pfam" id="PF18052">
    <property type="entry name" value="Rx_N"/>
    <property type="match status" value="1"/>
</dbReference>
<dbReference type="SUPFAM" id="SSF52058">
    <property type="entry name" value="L domain-like"/>
    <property type="match status" value="2"/>
</dbReference>
<evidence type="ECO:0000256" key="2">
    <source>
        <dbReference type="ARBA" id="ARBA00022614"/>
    </source>
</evidence>
<dbReference type="Gene3D" id="3.40.50.300">
    <property type="entry name" value="P-loop containing nucleotide triphosphate hydrolases"/>
    <property type="match status" value="1"/>
</dbReference>
<protein>
    <submittedName>
        <fullName evidence="11">Putative disease resistance protein RGA3</fullName>
    </submittedName>
</protein>